<evidence type="ECO:0000313" key="11">
    <source>
        <dbReference type="Proteomes" id="UP000324800"/>
    </source>
</evidence>
<dbReference type="GO" id="GO:0071021">
    <property type="term" value="C:U2-type post-spliceosomal complex"/>
    <property type="evidence" value="ECO:0007669"/>
    <property type="project" value="TreeGrafter"/>
</dbReference>
<evidence type="ECO:0000313" key="10">
    <source>
        <dbReference type="EMBL" id="KAA6402131.1"/>
    </source>
</evidence>
<keyword evidence="5" id="KW-0747">Spliceosome</keyword>
<keyword evidence="4" id="KW-0507">mRNA processing</keyword>
<dbReference type="Gene3D" id="4.10.280.110">
    <property type="entry name" value="Pre-mRNA processing factor 4 domain"/>
    <property type="match status" value="1"/>
</dbReference>
<feature type="domain" description="Pre-mRNA processing factor 4 (PRP4)-like" evidence="9">
    <location>
        <begin position="94"/>
        <end position="143"/>
    </location>
</feature>
<evidence type="ECO:0000256" key="5">
    <source>
        <dbReference type="ARBA" id="ARBA00022728"/>
    </source>
</evidence>
<evidence type="ECO:0000256" key="7">
    <source>
        <dbReference type="ARBA" id="ARBA00023242"/>
    </source>
</evidence>
<comment type="subcellular location">
    <subcellularLocation>
        <location evidence="1">Nucleus</location>
    </subcellularLocation>
</comment>
<feature type="compositionally biased region" description="Basic and acidic residues" evidence="8">
    <location>
        <begin position="280"/>
        <end position="295"/>
    </location>
</feature>
<keyword evidence="6" id="KW-0508">mRNA splicing</keyword>
<dbReference type="AlphaFoldDB" id="A0A5J4X4H2"/>
<dbReference type="SUPFAM" id="SSF158230">
    <property type="entry name" value="PRP4-like"/>
    <property type="match status" value="1"/>
</dbReference>
<dbReference type="GO" id="GO:0000350">
    <property type="term" value="P:generation of catalytic spliceosome for second transesterification step"/>
    <property type="evidence" value="ECO:0007669"/>
    <property type="project" value="TreeGrafter"/>
</dbReference>
<dbReference type="Pfam" id="PF02840">
    <property type="entry name" value="Prp18"/>
    <property type="match status" value="1"/>
</dbReference>
<evidence type="ECO:0000256" key="2">
    <source>
        <dbReference type="ARBA" id="ARBA00008137"/>
    </source>
</evidence>
<dbReference type="Proteomes" id="UP000324800">
    <property type="component" value="Unassembled WGS sequence"/>
</dbReference>
<proteinExistence type="inferred from homology"/>
<comment type="similarity">
    <text evidence="2">Belongs to the PRP18 family.</text>
</comment>
<evidence type="ECO:0000256" key="4">
    <source>
        <dbReference type="ARBA" id="ARBA00022664"/>
    </source>
</evidence>
<dbReference type="InterPro" id="IPR036285">
    <property type="entry name" value="PRP4-like_sf"/>
</dbReference>
<dbReference type="OrthoDB" id="10261918at2759"/>
<feature type="compositionally biased region" description="Low complexity" evidence="8">
    <location>
        <begin position="172"/>
        <end position="216"/>
    </location>
</feature>
<dbReference type="Pfam" id="PF08799">
    <property type="entry name" value="PRP4"/>
    <property type="match status" value="1"/>
</dbReference>
<dbReference type="PANTHER" id="PTHR13007">
    <property type="entry name" value="PRE-MRNA SPLICING FACTOR-RELATED"/>
    <property type="match status" value="1"/>
</dbReference>
<keyword evidence="7" id="KW-0539">Nucleus</keyword>
<sequence length="505" mass="58328">MLDLGTSLLSSIIEKEKNKISKPNSGEKKLKTRGEIEREEYLKKQKEVDDIRAAKAKSDSIQNDIKYGDHRISSSKDQGKGLLLEPNLDESKIPPKTEIIERLRALGEPASLFGENNIQRFQRLRLQEMSNDLAHGQHKWQNSKVTTASRTRGILFGSITYDISYIIESIQQSQPSQQSSSTQSSKYKHPSTSTTTPSPSQSPSPSQTPQIIHQQQMSNNSHSPSPLNDNKSEQLRSSNRSVSKQQRSNTRSVSKVDESDNQNIIEDVDELMQKVKRKRIEGNEDKQEDKQEENKNGLLEYNGNKRIRLDEDQVQQEEILLQSDQQKESLLSQSQITASDPKLNKKLDKCEYIHSTLMKYLRIWEDELNEQEDEIKRSEQGRQQLSVYRQCDSYIKPLFKMLEKKTLPYDVRDYIYNICRYLESRDYVKANDVYLRMAIGNAPWPMGVTMVGIHERTAREKINTEQVAHILNDEAQRKYIQSVKRIMSFVSEKFPNDPSKSVGWK</sequence>
<dbReference type="InterPro" id="IPR014906">
    <property type="entry name" value="PRP4-like"/>
</dbReference>
<feature type="region of interest" description="Disordered" evidence="8">
    <location>
        <begin position="15"/>
        <end position="35"/>
    </location>
</feature>
<evidence type="ECO:0000256" key="8">
    <source>
        <dbReference type="SAM" id="MobiDB-lite"/>
    </source>
</evidence>
<evidence type="ECO:0000256" key="6">
    <source>
        <dbReference type="ARBA" id="ARBA00023187"/>
    </source>
</evidence>
<protein>
    <recommendedName>
        <fullName evidence="3">Pre-mRNA-splicing factor 18</fullName>
    </recommendedName>
</protein>
<evidence type="ECO:0000256" key="3">
    <source>
        <dbReference type="ARBA" id="ARBA00018242"/>
    </source>
</evidence>
<feature type="compositionally biased region" description="Polar residues" evidence="8">
    <location>
        <begin position="217"/>
        <end position="253"/>
    </location>
</feature>
<evidence type="ECO:0000256" key="1">
    <source>
        <dbReference type="ARBA" id="ARBA00004123"/>
    </source>
</evidence>
<dbReference type="GO" id="GO:0005682">
    <property type="term" value="C:U5 snRNP"/>
    <property type="evidence" value="ECO:0007669"/>
    <property type="project" value="TreeGrafter"/>
</dbReference>
<organism evidence="10 11">
    <name type="scientific">Streblomastix strix</name>
    <dbReference type="NCBI Taxonomy" id="222440"/>
    <lineage>
        <taxon>Eukaryota</taxon>
        <taxon>Metamonada</taxon>
        <taxon>Preaxostyla</taxon>
        <taxon>Oxymonadida</taxon>
        <taxon>Streblomastigidae</taxon>
        <taxon>Streblomastix</taxon>
    </lineage>
</organism>
<dbReference type="InterPro" id="IPR039979">
    <property type="entry name" value="PRPF18"/>
</dbReference>
<dbReference type="GO" id="GO:0046540">
    <property type="term" value="C:U4/U6 x U5 tri-snRNP complex"/>
    <property type="evidence" value="ECO:0007669"/>
    <property type="project" value="TreeGrafter"/>
</dbReference>
<gene>
    <name evidence="10" type="ORF">EZS28_002343</name>
</gene>
<dbReference type="SUPFAM" id="SSF47938">
    <property type="entry name" value="Functional domain of the splicing factor Prp18"/>
    <property type="match status" value="1"/>
</dbReference>
<dbReference type="EMBL" id="SNRW01000282">
    <property type="protein sequence ID" value="KAA6402131.1"/>
    <property type="molecule type" value="Genomic_DNA"/>
</dbReference>
<accession>A0A5J4X4H2</accession>
<dbReference type="SMART" id="SM00500">
    <property type="entry name" value="SFM"/>
    <property type="match status" value="1"/>
</dbReference>
<reference evidence="10 11" key="1">
    <citation type="submission" date="2019-03" db="EMBL/GenBank/DDBJ databases">
        <title>Single cell metagenomics reveals metabolic interactions within the superorganism composed of flagellate Streblomastix strix and complex community of Bacteroidetes bacteria on its surface.</title>
        <authorList>
            <person name="Treitli S.C."/>
            <person name="Kolisko M."/>
            <person name="Husnik F."/>
            <person name="Keeling P."/>
            <person name="Hampl V."/>
        </authorList>
    </citation>
    <scope>NUCLEOTIDE SEQUENCE [LARGE SCALE GENOMIC DNA]</scope>
    <source>
        <strain evidence="10">ST1C</strain>
    </source>
</reference>
<dbReference type="InterPro" id="IPR004098">
    <property type="entry name" value="Prp18"/>
</dbReference>
<name>A0A5J4X4H2_9EUKA</name>
<dbReference type="PANTHER" id="PTHR13007:SF19">
    <property type="entry name" value="PRE-MRNA-SPLICING FACTOR 18"/>
    <property type="match status" value="1"/>
</dbReference>
<feature type="region of interest" description="Disordered" evidence="8">
    <location>
        <begin position="172"/>
        <end position="299"/>
    </location>
</feature>
<dbReference type="Gene3D" id="1.20.940.10">
    <property type="entry name" value="Functional domain of the splicing factor Prp18"/>
    <property type="match status" value="1"/>
</dbReference>
<evidence type="ECO:0000259" key="9">
    <source>
        <dbReference type="SMART" id="SM00500"/>
    </source>
</evidence>
<comment type="caution">
    <text evidence="10">The sequence shown here is derived from an EMBL/GenBank/DDBJ whole genome shotgun (WGS) entry which is preliminary data.</text>
</comment>